<dbReference type="Proteomes" id="UP000614741">
    <property type="component" value="Unassembled WGS sequence"/>
</dbReference>
<dbReference type="EMBL" id="BONP01000004">
    <property type="protein sequence ID" value="GIG39215.1"/>
    <property type="molecule type" value="Genomic_DNA"/>
</dbReference>
<feature type="region of interest" description="Disordered" evidence="1">
    <location>
        <begin position="1"/>
        <end position="38"/>
    </location>
</feature>
<sequence length="69" mass="7428">MEAGYQGGTIMREQDRARRATHPADPALPEQRGAADVGDDVWGSARTEAPHTVVPAAGEVRSWAWEVDA</sequence>
<gene>
    <name evidence="2" type="ORF">Cph01nite_09770</name>
</gene>
<evidence type="ECO:0000256" key="1">
    <source>
        <dbReference type="SAM" id="MobiDB-lite"/>
    </source>
</evidence>
<organism evidence="2 3">
    <name type="scientific">Cellulomonas phragmiteti</name>
    <dbReference type="NCBI Taxonomy" id="478780"/>
    <lineage>
        <taxon>Bacteria</taxon>
        <taxon>Bacillati</taxon>
        <taxon>Actinomycetota</taxon>
        <taxon>Actinomycetes</taxon>
        <taxon>Micrococcales</taxon>
        <taxon>Cellulomonadaceae</taxon>
        <taxon>Cellulomonas</taxon>
    </lineage>
</organism>
<name>A0ABQ4DIP9_9CELL</name>
<proteinExistence type="predicted"/>
<reference evidence="2 3" key="1">
    <citation type="submission" date="2021-01" db="EMBL/GenBank/DDBJ databases">
        <title>Whole genome shotgun sequence of Cellulomonas phragmiteti NBRC 110785.</title>
        <authorList>
            <person name="Komaki H."/>
            <person name="Tamura T."/>
        </authorList>
    </citation>
    <scope>NUCLEOTIDE SEQUENCE [LARGE SCALE GENOMIC DNA]</scope>
    <source>
        <strain evidence="2 3">NBRC 110785</strain>
    </source>
</reference>
<accession>A0ABQ4DIP9</accession>
<comment type="caution">
    <text evidence="2">The sequence shown here is derived from an EMBL/GenBank/DDBJ whole genome shotgun (WGS) entry which is preliminary data.</text>
</comment>
<evidence type="ECO:0000313" key="2">
    <source>
        <dbReference type="EMBL" id="GIG39215.1"/>
    </source>
</evidence>
<evidence type="ECO:0000313" key="3">
    <source>
        <dbReference type="Proteomes" id="UP000614741"/>
    </source>
</evidence>
<protein>
    <submittedName>
        <fullName evidence="2">Uncharacterized protein</fullName>
    </submittedName>
</protein>
<keyword evidence="3" id="KW-1185">Reference proteome</keyword>